<proteinExistence type="predicted"/>
<sequence length="100" mass="11101">MKPGVHKCHWQSTTYQDYRSTLRLSPPGCAPSFHLNRCATIEQCLAHATVVTDFINKSITLCLFSATWPAMSLSSFSVAVVNPAAWAPESPIRSFEKMLN</sequence>
<evidence type="ECO:0000313" key="1">
    <source>
        <dbReference type="EMBL" id="CAE0138395.1"/>
    </source>
</evidence>
<gene>
    <name evidence="1" type="ORF">HERI1096_LOCUS32213</name>
</gene>
<protein>
    <submittedName>
        <fullName evidence="1">Uncharacterized protein</fullName>
    </submittedName>
</protein>
<organism evidence="1">
    <name type="scientific">Haptolina ericina</name>
    <dbReference type="NCBI Taxonomy" id="156174"/>
    <lineage>
        <taxon>Eukaryota</taxon>
        <taxon>Haptista</taxon>
        <taxon>Haptophyta</taxon>
        <taxon>Prymnesiophyceae</taxon>
        <taxon>Prymnesiales</taxon>
        <taxon>Prymnesiaceae</taxon>
        <taxon>Haptolina</taxon>
    </lineage>
</organism>
<dbReference type="EMBL" id="HBHX01058392">
    <property type="protein sequence ID" value="CAE0138395.1"/>
    <property type="molecule type" value="Transcribed_RNA"/>
</dbReference>
<name>A0A7S3BM88_9EUKA</name>
<accession>A0A7S3BM88</accession>
<dbReference type="AlphaFoldDB" id="A0A7S3BM88"/>
<reference evidence="1" key="1">
    <citation type="submission" date="2021-01" db="EMBL/GenBank/DDBJ databases">
        <authorList>
            <person name="Corre E."/>
            <person name="Pelletier E."/>
            <person name="Niang G."/>
            <person name="Scheremetjew M."/>
            <person name="Finn R."/>
            <person name="Kale V."/>
            <person name="Holt S."/>
            <person name="Cochrane G."/>
            <person name="Meng A."/>
            <person name="Brown T."/>
            <person name="Cohen L."/>
        </authorList>
    </citation>
    <scope>NUCLEOTIDE SEQUENCE</scope>
    <source>
        <strain evidence="1">CCMP281</strain>
    </source>
</reference>